<reference evidence="2" key="1">
    <citation type="submission" date="2019-12" db="EMBL/GenBank/DDBJ databases">
        <title>An insight into the sialome of adult female Ixodes ricinus ticks feeding for 6 days.</title>
        <authorList>
            <person name="Perner J."/>
            <person name="Ribeiro J.M.C."/>
        </authorList>
    </citation>
    <scope>NUCLEOTIDE SEQUENCE</scope>
    <source>
        <strain evidence="2">Semi-engorged</strain>
        <tissue evidence="2">Salivary glands</tissue>
    </source>
</reference>
<name>A0A6B0UXR2_IXORI</name>
<keyword evidence="1" id="KW-0732">Signal</keyword>
<sequence length="163" mass="18279">MHRVVLFVSVDALLSFVSTLGQHAQTKKHQLYAKVGIAVSHTLKCFSKGADDFPRLLGSFGSLETNSRKACDCFLLLLQAAGFLSWFCEFTLLLHATGCLVRRVDRRLDGTAELILLFVVQLKRVRPVRVESREVSADDKRNERSVGFLRGVPHYVCLAIRCT</sequence>
<proteinExistence type="predicted"/>
<organism evidence="2">
    <name type="scientific">Ixodes ricinus</name>
    <name type="common">Common tick</name>
    <name type="synonym">Acarus ricinus</name>
    <dbReference type="NCBI Taxonomy" id="34613"/>
    <lineage>
        <taxon>Eukaryota</taxon>
        <taxon>Metazoa</taxon>
        <taxon>Ecdysozoa</taxon>
        <taxon>Arthropoda</taxon>
        <taxon>Chelicerata</taxon>
        <taxon>Arachnida</taxon>
        <taxon>Acari</taxon>
        <taxon>Parasitiformes</taxon>
        <taxon>Ixodida</taxon>
        <taxon>Ixodoidea</taxon>
        <taxon>Ixodidae</taxon>
        <taxon>Ixodinae</taxon>
        <taxon>Ixodes</taxon>
    </lineage>
</organism>
<dbReference type="AlphaFoldDB" id="A0A6B0UXR2"/>
<feature type="chain" id="PRO_5025403594" evidence="1">
    <location>
        <begin position="22"/>
        <end position="163"/>
    </location>
</feature>
<evidence type="ECO:0000313" key="2">
    <source>
        <dbReference type="EMBL" id="MXU94426.1"/>
    </source>
</evidence>
<protein>
    <submittedName>
        <fullName evidence="2">Putative secreted protein</fullName>
    </submittedName>
</protein>
<dbReference type="EMBL" id="GIFC01012343">
    <property type="protein sequence ID" value="MXU94426.1"/>
    <property type="molecule type" value="Transcribed_RNA"/>
</dbReference>
<feature type="signal peptide" evidence="1">
    <location>
        <begin position="1"/>
        <end position="21"/>
    </location>
</feature>
<evidence type="ECO:0000256" key="1">
    <source>
        <dbReference type="SAM" id="SignalP"/>
    </source>
</evidence>
<accession>A0A6B0UXR2</accession>